<reference evidence="3" key="1">
    <citation type="submission" date="2022-09" db="EMBL/GenBank/DDBJ databases">
        <title>Fusarium specimens isolated from Avocado Roots.</title>
        <authorList>
            <person name="Stajich J."/>
            <person name="Roper C."/>
            <person name="Heimlech-Rivalta G."/>
        </authorList>
    </citation>
    <scope>NUCLEOTIDE SEQUENCE</scope>
    <source>
        <strain evidence="3">CF00136</strain>
    </source>
</reference>
<dbReference type="OrthoDB" id="8954335at2759"/>
<dbReference type="Proteomes" id="UP001152049">
    <property type="component" value="Unassembled WGS sequence"/>
</dbReference>
<evidence type="ECO:0000313" key="4">
    <source>
        <dbReference type="Proteomes" id="UP001152049"/>
    </source>
</evidence>
<dbReference type="InterPro" id="IPR027417">
    <property type="entry name" value="P-loop_NTPase"/>
</dbReference>
<keyword evidence="4" id="KW-1185">Reference proteome</keyword>
<organism evidence="3 4">
    <name type="scientific">Fusarium torreyae</name>
    <dbReference type="NCBI Taxonomy" id="1237075"/>
    <lineage>
        <taxon>Eukaryota</taxon>
        <taxon>Fungi</taxon>
        <taxon>Dikarya</taxon>
        <taxon>Ascomycota</taxon>
        <taxon>Pezizomycotina</taxon>
        <taxon>Sordariomycetes</taxon>
        <taxon>Hypocreomycetidae</taxon>
        <taxon>Hypocreales</taxon>
        <taxon>Nectriaceae</taxon>
        <taxon>Fusarium</taxon>
    </lineage>
</organism>
<sequence length="426" mass="48656">MSEILSGHSPKASDIFIAVMGMTGSGKSTFISLCTGQDVPVGHNLQACTQQVTVYKCQWSTNADVYLFDTPGFDDTNRSDTEVLIEIAACLAKTYEDNFRLSGILYLHRITDRRIGGSAKRNLFMFRKLCGKDGLNNVLLVTTMWEDEQPEKGHSREAELIATNGFWGALVEEGAEVKRHDNTRASAMTLLKVVAKKNRVAISIQKEMVSERKNLNETEAGMGLNSEILLAEKRVKKEMELALEMEREARRLHDEKSAEEQRQYRKKMQQKFDHLNQEREKLKVSLKEIKEQRFMYKELEAKYEKSQELMLQQAERIGTLEGQHQQRDKDIILRDQQTSRELEILRLGNFPVGWRKRESRLTGDDILRLAPTDHGTIIIPEEVETGLNGQGRWRLNTPNWSNGFEVVIMDALATSVSEQMVSFTSP</sequence>
<evidence type="ECO:0000313" key="3">
    <source>
        <dbReference type="EMBL" id="KAJ4264293.1"/>
    </source>
</evidence>
<name>A0A9W8S567_9HYPO</name>
<dbReference type="SUPFAM" id="SSF52540">
    <property type="entry name" value="P-loop containing nucleoside triphosphate hydrolases"/>
    <property type="match status" value="1"/>
</dbReference>
<evidence type="ECO:0000259" key="2">
    <source>
        <dbReference type="Pfam" id="PF01926"/>
    </source>
</evidence>
<proteinExistence type="predicted"/>
<keyword evidence="1" id="KW-0175">Coiled coil</keyword>
<protein>
    <recommendedName>
        <fullName evidence="2">G domain-containing protein</fullName>
    </recommendedName>
</protein>
<dbReference type="InterPro" id="IPR006073">
    <property type="entry name" value="GTP-bd"/>
</dbReference>
<dbReference type="CDD" id="cd00882">
    <property type="entry name" value="Ras_like_GTPase"/>
    <property type="match status" value="1"/>
</dbReference>
<dbReference type="Pfam" id="PF01926">
    <property type="entry name" value="MMR_HSR1"/>
    <property type="match status" value="1"/>
</dbReference>
<accession>A0A9W8S567</accession>
<dbReference type="EMBL" id="JAOQAZ010000008">
    <property type="protein sequence ID" value="KAJ4264293.1"/>
    <property type="molecule type" value="Genomic_DNA"/>
</dbReference>
<evidence type="ECO:0000256" key="1">
    <source>
        <dbReference type="SAM" id="Coils"/>
    </source>
</evidence>
<dbReference type="GO" id="GO:0005525">
    <property type="term" value="F:GTP binding"/>
    <property type="evidence" value="ECO:0007669"/>
    <property type="project" value="InterPro"/>
</dbReference>
<dbReference type="Gene3D" id="3.40.50.300">
    <property type="entry name" value="P-loop containing nucleotide triphosphate hydrolases"/>
    <property type="match status" value="1"/>
</dbReference>
<dbReference type="AlphaFoldDB" id="A0A9W8S567"/>
<feature type="coiled-coil region" evidence="1">
    <location>
        <begin position="235"/>
        <end position="316"/>
    </location>
</feature>
<gene>
    <name evidence="3" type="ORF">NW762_005489</name>
</gene>
<comment type="caution">
    <text evidence="3">The sequence shown here is derived from an EMBL/GenBank/DDBJ whole genome shotgun (WGS) entry which is preliminary data.</text>
</comment>
<feature type="domain" description="G" evidence="2">
    <location>
        <begin position="17"/>
        <end position="76"/>
    </location>
</feature>